<feature type="domain" description="GP-PDE" evidence="9">
    <location>
        <begin position="43"/>
        <end position="342"/>
    </location>
</feature>
<dbReference type="PANTHER" id="PTHR43620">
    <property type="entry name" value="GLYCEROPHOSPHORYL DIESTER PHOSPHODIESTERASE"/>
    <property type="match status" value="1"/>
</dbReference>
<dbReference type="InterPro" id="IPR017946">
    <property type="entry name" value="PLC-like_Pdiesterase_TIM-brl"/>
</dbReference>
<dbReference type="PROSITE" id="PS51704">
    <property type="entry name" value="GP_PDE"/>
    <property type="match status" value="2"/>
</dbReference>
<comment type="caution">
    <text evidence="10">The sequence shown here is derived from an EMBL/GenBank/DDBJ whole genome shotgun (WGS) entry which is preliminary data.</text>
</comment>
<evidence type="ECO:0000256" key="1">
    <source>
        <dbReference type="ARBA" id="ARBA00012247"/>
    </source>
</evidence>
<dbReference type="FunFam" id="3.20.20.190:FF:000013">
    <property type="entry name" value="Glycerophosphodiester phosphodiesterase GDPDL3"/>
    <property type="match status" value="1"/>
</dbReference>
<organism evidence="10 11">
    <name type="scientific">Mikania micrantha</name>
    <name type="common">bitter vine</name>
    <dbReference type="NCBI Taxonomy" id="192012"/>
    <lineage>
        <taxon>Eukaryota</taxon>
        <taxon>Viridiplantae</taxon>
        <taxon>Streptophyta</taxon>
        <taxon>Embryophyta</taxon>
        <taxon>Tracheophyta</taxon>
        <taxon>Spermatophyta</taxon>
        <taxon>Magnoliopsida</taxon>
        <taxon>eudicotyledons</taxon>
        <taxon>Gunneridae</taxon>
        <taxon>Pentapetalae</taxon>
        <taxon>asterids</taxon>
        <taxon>campanulids</taxon>
        <taxon>Asterales</taxon>
        <taxon>Asteraceae</taxon>
        <taxon>Asteroideae</taxon>
        <taxon>Heliantheae alliance</taxon>
        <taxon>Eupatorieae</taxon>
        <taxon>Mikania</taxon>
    </lineage>
</organism>
<evidence type="ECO:0000256" key="2">
    <source>
        <dbReference type="ARBA" id="ARBA00022729"/>
    </source>
</evidence>
<proteinExistence type="predicted"/>
<dbReference type="Pfam" id="PF03009">
    <property type="entry name" value="GDPD"/>
    <property type="match status" value="1"/>
</dbReference>
<feature type="signal peptide" evidence="8">
    <location>
        <begin position="1"/>
        <end position="25"/>
    </location>
</feature>
<dbReference type="Gene3D" id="3.20.20.190">
    <property type="entry name" value="Phosphatidylinositol (PI) phosphodiesterase"/>
    <property type="match status" value="2"/>
</dbReference>
<dbReference type="EMBL" id="SZYD01001883">
    <property type="protein sequence ID" value="KAD0189491.1"/>
    <property type="molecule type" value="Genomic_DNA"/>
</dbReference>
<dbReference type="GO" id="GO:0008889">
    <property type="term" value="F:glycerophosphodiester phosphodiesterase activity"/>
    <property type="evidence" value="ECO:0007669"/>
    <property type="project" value="UniProtKB-EC"/>
</dbReference>
<dbReference type="PANTHER" id="PTHR43620:SF19">
    <property type="entry name" value="GLYCEROPHOSPHODIESTER PHOSPHODIESTERASE"/>
    <property type="match status" value="1"/>
</dbReference>
<comment type="catalytic activity">
    <reaction evidence="6">
        <text>a sn-glycero-3-phosphodiester + H2O = an alcohol + sn-glycerol 3-phosphate + H(+)</text>
        <dbReference type="Rhea" id="RHEA:12969"/>
        <dbReference type="ChEBI" id="CHEBI:15377"/>
        <dbReference type="ChEBI" id="CHEBI:15378"/>
        <dbReference type="ChEBI" id="CHEBI:30879"/>
        <dbReference type="ChEBI" id="CHEBI:57597"/>
        <dbReference type="ChEBI" id="CHEBI:83408"/>
        <dbReference type="EC" id="3.1.4.46"/>
    </reaction>
</comment>
<feature type="compositionally biased region" description="Polar residues" evidence="7">
    <location>
        <begin position="709"/>
        <end position="728"/>
    </location>
</feature>
<gene>
    <name evidence="10" type="ORF">E3N88_44659</name>
</gene>
<evidence type="ECO:0000256" key="4">
    <source>
        <dbReference type="ARBA" id="ARBA00022801"/>
    </source>
</evidence>
<evidence type="ECO:0000256" key="3">
    <source>
        <dbReference type="ARBA" id="ARBA00022798"/>
    </source>
</evidence>
<evidence type="ECO:0000313" key="11">
    <source>
        <dbReference type="Proteomes" id="UP000326396"/>
    </source>
</evidence>
<evidence type="ECO:0000259" key="9">
    <source>
        <dbReference type="PROSITE" id="PS51704"/>
    </source>
</evidence>
<feature type="chain" id="PRO_5024405713" description="glycerophosphodiester phosphodiesterase" evidence="8">
    <location>
        <begin position="26"/>
        <end position="750"/>
    </location>
</feature>
<keyword evidence="2 8" id="KW-0732">Signal</keyword>
<reference evidence="10 11" key="1">
    <citation type="submission" date="2019-05" db="EMBL/GenBank/DDBJ databases">
        <title>Mikania micrantha, genome provides insights into the molecular mechanism of rapid growth.</title>
        <authorList>
            <person name="Liu B."/>
        </authorList>
    </citation>
    <scope>NUCLEOTIDE SEQUENCE [LARGE SCALE GENOMIC DNA]</scope>
    <source>
        <strain evidence="10">NLD-2019</strain>
        <tissue evidence="10">Leaf</tissue>
    </source>
</reference>
<dbReference type="InterPro" id="IPR030395">
    <property type="entry name" value="GP_PDE_dom"/>
</dbReference>
<keyword evidence="3" id="KW-0319">Glycerol metabolism</keyword>
<sequence length="750" mass="83705">MLAMWKLRWLLNLLLLFSSVSLNDAKGSRKMANAWKTLSGNRPLVIARGGFSGLFPDSSSDAYSFAKELSISDLILWCNVQLTKDAAGICFPNLNLEDASTIEQVFHDRVKTYPVKGVPTKGWFPVDFLLNDLHNVYLKQNIESRTPYYDGSYPILTVKDVVGMKTGRQLWLNIQNAAFFNQHNLSMRNFAISTSKKGVVKYISSPELDFLKSIATRFRSSTTKLVFRFLGLDETEPSTNQTYGSLQKNLTFIKTFASGVLVPKSYIWPVDSEMYLQPFTSLVLDAHREGLKVFAMDFMNDVPIAYNYSYDPVSEYLNFVDNGNFSVDGVLSDNPVTPSAAFLNFSIISFEGASGDFPGCTDSAYRKAVSDGADIIDCPVQMTRDGVPICLGSINLIDKTTVVNSEFINLTSNFPELHSGNGIYTFSLTWSQIQSLRPLMYEPFADRTLYRNPKFKNDGKFMTLFDFLDFASNASSVFGVLINIKHAAYLAKNHGLSITDAVMDVLNKSSYSNNMNKKILIQSSESKVLKLFKERSNSHELVYEVNENIRDALNSTILEIKDIANSVIIGKESVYTRSYGYLFDQTYVVDKFHAFNLLVYVQLMSNEFLSLAWDFFSDPYVEINTFVTAAGVNGVVTDFPATAARYRRNKCLQLPDSKLPEYAMAAQPGVLLRYMDPQMMPPAAAPNPILIDADLADPPIPPATRKSLPPSSNMSVAPSPTSTTSRQPQKTVIRTLLCLLAVIVGGILMY</sequence>
<feature type="domain" description="GP-PDE" evidence="9">
    <location>
        <begin position="345"/>
        <end position="647"/>
    </location>
</feature>
<dbReference type="GO" id="GO:0006071">
    <property type="term" value="P:glycerol metabolic process"/>
    <property type="evidence" value="ECO:0007669"/>
    <property type="project" value="UniProtKB-KW"/>
</dbReference>
<dbReference type="Proteomes" id="UP000326396">
    <property type="component" value="Unassembled WGS sequence"/>
</dbReference>
<dbReference type="OrthoDB" id="1058301at2759"/>
<evidence type="ECO:0000313" key="10">
    <source>
        <dbReference type="EMBL" id="KAD0189491.1"/>
    </source>
</evidence>
<accession>A0A5N6LBD7</accession>
<evidence type="ECO:0000256" key="7">
    <source>
        <dbReference type="SAM" id="MobiDB-lite"/>
    </source>
</evidence>
<dbReference type="GO" id="GO:0006629">
    <property type="term" value="P:lipid metabolic process"/>
    <property type="evidence" value="ECO:0007669"/>
    <property type="project" value="InterPro"/>
</dbReference>
<dbReference type="EC" id="3.1.4.46" evidence="1"/>
<dbReference type="AlphaFoldDB" id="A0A5N6LBD7"/>
<keyword evidence="5" id="KW-0325">Glycoprotein</keyword>
<evidence type="ECO:0000256" key="8">
    <source>
        <dbReference type="SAM" id="SignalP"/>
    </source>
</evidence>
<protein>
    <recommendedName>
        <fullName evidence="1">glycerophosphodiester phosphodiesterase</fullName>
        <ecNumber evidence="1">3.1.4.46</ecNumber>
    </recommendedName>
</protein>
<dbReference type="CDD" id="cd08603">
    <property type="entry name" value="GDPD_SHV3_repeat_1"/>
    <property type="match status" value="1"/>
</dbReference>
<evidence type="ECO:0000256" key="5">
    <source>
        <dbReference type="ARBA" id="ARBA00023180"/>
    </source>
</evidence>
<evidence type="ECO:0000256" key="6">
    <source>
        <dbReference type="ARBA" id="ARBA00047512"/>
    </source>
</evidence>
<feature type="region of interest" description="Disordered" evidence="7">
    <location>
        <begin position="701"/>
        <end position="728"/>
    </location>
</feature>
<keyword evidence="4" id="KW-0378">Hydrolase</keyword>
<dbReference type="FunFam" id="3.20.20.190:FF:000011">
    <property type="entry name" value="Glycerophosphodiester phosphodiesterase GDPDL3"/>
    <property type="match status" value="1"/>
</dbReference>
<name>A0A5N6LBD7_9ASTR</name>
<keyword evidence="11" id="KW-1185">Reference proteome</keyword>
<dbReference type="SUPFAM" id="SSF51695">
    <property type="entry name" value="PLC-like phosphodiesterases"/>
    <property type="match status" value="2"/>
</dbReference>